<organism evidence="5 6">
    <name type="scientific">Roseovarius gaetbuli</name>
    <dbReference type="NCBI Taxonomy" id="1356575"/>
    <lineage>
        <taxon>Bacteria</taxon>
        <taxon>Pseudomonadati</taxon>
        <taxon>Pseudomonadota</taxon>
        <taxon>Alphaproteobacteria</taxon>
        <taxon>Rhodobacterales</taxon>
        <taxon>Roseobacteraceae</taxon>
        <taxon>Roseovarius</taxon>
    </lineage>
</organism>
<evidence type="ECO:0000256" key="2">
    <source>
        <dbReference type="ARBA" id="ARBA00023125"/>
    </source>
</evidence>
<evidence type="ECO:0000256" key="1">
    <source>
        <dbReference type="ARBA" id="ARBA00023015"/>
    </source>
</evidence>
<dbReference type="RefSeq" id="WP_085825350.1">
    <property type="nucleotide sequence ID" value="NZ_FWFJ01000002.1"/>
</dbReference>
<evidence type="ECO:0000259" key="4">
    <source>
        <dbReference type="PROSITE" id="PS50043"/>
    </source>
</evidence>
<dbReference type="EMBL" id="FWFJ01000002">
    <property type="protein sequence ID" value="SLN14192.1"/>
    <property type="molecule type" value="Genomic_DNA"/>
</dbReference>
<dbReference type="SUPFAM" id="SSF46894">
    <property type="entry name" value="C-terminal effector domain of the bipartite response regulators"/>
    <property type="match status" value="1"/>
</dbReference>
<dbReference type="PROSITE" id="PS50043">
    <property type="entry name" value="HTH_LUXR_2"/>
    <property type="match status" value="1"/>
</dbReference>
<dbReference type="OrthoDB" id="9803630at2"/>
<evidence type="ECO:0000313" key="5">
    <source>
        <dbReference type="EMBL" id="SLN14192.1"/>
    </source>
</evidence>
<dbReference type="InterPro" id="IPR005143">
    <property type="entry name" value="TF_LuxR_autoind-bd_dom"/>
</dbReference>
<dbReference type="InterPro" id="IPR016032">
    <property type="entry name" value="Sig_transdc_resp-reg_C-effctor"/>
</dbReference>
<dbReference type="Pfam" id="PF00196">
    <property type="entry name" value="GerE"/>
    <property type="match status" value="1"/>
</dbReference>
<dbReference type="InterPro" id="IPR036388">
    <property type="entry name" value="WH-like_DNA-bd_sf"/>
</dbReference>
<evidence type="ECO:0000256" key="3">
    <source>
        <dbReference type="ARBA" id="ARBA00023163"/>
    </source>
</evidence>
<dbReference type="PANTHER" id="PTHR44688">
    <property type="entry name" value="DNA-BINDING TRANSCRIPTIONAL ACTIVATOR DEVR_DOSR"/>
    <property type="match status" value="1"/>
</dbReference>
<name>A0A1X6Y931_9RHOB</name>
<dbReference type="GO" id="GO:0006355">
    <property type="term" value="P:regulation of DNA-templated transcription"/>
    <property type="evidence" value="ECO:0007669"/>
    <property type="project" value="InterPro"/>
</dbReference>
<feature type="domain" description="HTH luxR-type" evidence="4">
    <location>
        <begin position="171"/>
        <end position="236"/>
    </location>
</feature>
<keyword evidence="3" id="KW-0804">Transcription</keyword>
<protein>
    <submittedName>
        <fullName evidence="5">Transcriptional activator protein LasR</fullName>
    </submittedName>
</protein>
<dbReference type="CDD" id="cd06170">
    <property type="entry name" value="LuxR_C_like"/>
    <property type="match status" value="1"/>
</dbReference>
<dbReference type="PANTHER" id="PTHR44688:SF16">
    <property type="entry name" value="DNA-BINDING TRANSCRIPTIONAL ACTIVATOR DEVR_DOSR"/>
    <property type="match status" value="1"/>
</dbReference>
<gene>
    <name evidence="5" type="primary">lasR</name>
    <name evidence="5" type="ORF">ROG8370_00333</name>
</gene>
<dbReference type="Gene3D" id="1.10.10.10">
    <property type="entry name" value="Winged helix-like DNA-binding domain superfamily/Winged helix DNA-binding domain"/>
    <property type="match status" value="1"/>
</dbReference>
<dbReference type="Pfam" id="PF03472">
    <property type="entry name" value="Autoind_bind"/>
    <property type="match status" value="1"/>
</dbReference>
<dbReference type="GO" id="GO:0003677">
    <property type="term" value="F:DNA binding"/>
    <property type="evidence" value="ECO:0007669"/>
    <property type="project" value="UniProtKB-KW"/>
</dbReference>
<dbReference type="SMART" id="SM00421">
    <property type="entry name" value="HTH_LUXR"/>
    <property type="match status" value="1"/>
</dbReference>
<dbReference type="InterPro" id="IPR036693">
    <property type="entry name" value="TF_LuxR_autoind-bd_dom_sf"/>
</dbReference>
<evidence type="ECO:0000313" key="6">
    <source>
        <dbReference type="Proteomes" id="UP000194012"/>
    </source>
</evidence>
<keyword evidence="1" id="KW-0805">Transcription regulation</keyword>
<keyword evidence="2" id="KW-0238">DNA-binding</keyword>
<sequence length="241" mass="26797">MNLTPAHKSEVLDLSLLPDNVGKLDTYLHQICDTFGVDNVAYAGMNPINRSVCGHVTYCDDWKRHYAENGFHEIDPTLKGAQRSIAPVDWTRLEHNEDYNRVFNAARDFGIVDQGITIPVRGPYGDMGGLSVTSSLPEAQWKSLKKEFLPQLQAVAVHIHDMVITSDAFSNLLRTPTLSRREIEILQWTAAGKSHQDIGDILSISHRTVEVHLRSARHKLYALTTAQAVGRAISSGLIYPG</sequence>
<proteinExistence type="predicted"/>
<dbReference type="InterPro" id="IPR000792">
    <property type="entry name" value="Tscrpt_reg_LuxR_C"/>
</dbReference>
<keyword evidence="6" id="KW-1185">Reference proteome</keyword>
<dbReference type="Proteomes" id="UP000194012">
    <property type="component" value="Unassembled WGS sequence"/>
</dbReference>
<dbReference type="AlphaFoldDB" id="A0A1X6Y931"/>
<dbReference type="Gene3D" id="3.30.450.80">
    <property type="entry name" value="Transcription factor LuxR-like, autoinducer-binding domain"/>
    <property type="match status" value="1"/>
</dbReference>
<dbReference type="PRINTS" id="PR00038">
    <property type="entry name" value="HTHLUXR"/>
</dbReference>
<reference evidence="6" key="1">
    <citation type="submission" date="2017-03" db="EMBL/GenBank/DDBJ databases">
        <authorList>
            <person name="Rodrigo-Torres L."/>
            <person name="Arahal R.D."/>
            <person name="Lucena T."/>
        </authorList>
    </citation>
    <scope>NUCLEOTIDE SEQUENCE [LARGE SCALE GENOMIC DNA]</scope>
    <source>
        <strain evidence="6">CECT 8370</strain>
    </source>
</reference>
<accession>A0A1X6Y931</accession>
<dbReference type="SUPFAM" id="SSF75516">
    <property type="entry name" value="Pheromone-binding domain of LuxR-like quorum-sensing transcription factors"/>
    <property type="match status" value="1"/>
</dbReference>